<dbReference type="InterPro" id="IPR023996">
    <property type="entry name" value="TonB-dep_OMP_SusC/RagA"/>
</dbReference>
<gene>
    <name evidence="10" type="ORF">SAMN04488505_1011376</name>
</gene>
<dbReference type="AlphaFoldDB" id="A0A1H7M0V0"/>
<dbReference type="OrthoDB" id="9768177at2"/>
<keyword evidence="6 8" id="KW-0472">Membrane</keyword>
<evidence type="ECO:0000313" key="11">
    <source>
        <dbReference type="Proteomes" id="UP000198984"/>
    </source>
</evidence>
<dbReference type="NCBIfam" id="TIGR04057">
    <property type="entry name" value="SusC_RagA_signa"/>
    <property type="match status" value="1"/>
</dbReference>
<keyword evidence="2 8" id="KW-0813">Transport</keyword>
<organism evidence="10 11">
    <name type="scientific">Chitinophaga rupis</name>
    <dbReference type="NCBI Taxonomy" id="573321"/>
    <lineage>
        <taxon>Bacteria</taxon>
        <taxon>Pseudomonadati</taxon>
        <taxon>Bacteroidota</taxon>
        <taxon>Chitinophagia</taxon>
        <taxon>Chitinophagales</taxon>
        <taxon>Chitinophagaceae</taxon>
        <taxon>Chitinophaga</taxon>
    </lineage>
</organism>
<evidence type="ECO:0000256" key="8">
    <source>
        <dbReference type="PROSITE-ProRule" id="PRU01360"/>
    </source>
</evidence>
<name>A0A1H7M0V0_9BACT</name>
<dbReference type="PANTHER" id="PTHR30069:SF29">
    <property type="entry name" value="HEMOGLOBIN AND HEMOGLOBIN-HAPTOGLOBIN-BINDING PROTEIN 1-RELATED"/>
    <property type="match status" value="1"/>
</dbReference>
<dbReference type="NCBIfam" id="TIGR04056">
    <property type="entry name" value="OMP_RagA_SusC"/>
    <property type="match status" value="1"/>
</dbReference>
<keyword evidence="4 8" id="KW-0812">Transmembrane</keyword>
<dbReference type="Proteomes" id="UP000198984">
    <property type="component" value="Unassembled WGS sequence"/>
</dbReference>
<dbReference type="InterPro" id="IPR037066">
    <property type="entry name" value="Plug_dom_sf"/>
</dbReference>
<accession>A0A1H7M0V0</accession>
<dbReference type="SUPFAM" id="SSF49464">
    <property type="entry name" value="Carboxypeptidase regulatory domain-like"/>
    <property type="match status" value="1"/>
</dbReference>
<evidence type="ECO:0000256" key="3">
    <source>
        <dbReference type="ARBA" id="ARBA00022452"/>
    </source>
</evidence>
<keyword evidence="5" id="KW-0732">Signal</keyword>
<evidence type="ECO:0000256" key="6">
    <source>
        <dbReference type="ARBA" id="ARBA00023136"/>
    </source>
</evidence>
<reference evidence="10 11" key="1">
    <citation type="submission" date="2016-10" db="EMBL/GenBank/DDBJ databases">
        <authorList>
            <person name="de Groot N.N."/>
        </authorList>
    </citation>
    <scope>NUCLEOTIDE SEQUENCE [LARGE SCALE GENOMIC DNA]</scope>
    <source>
        <strain evidence="10 11">DSM 21039</strain>
    </source>
</reference>
<dbReference type="STRING" id="573321.SAMN04488505_1011376"/>
<dbReference type="Gene3D" id="2.60.40.1120">
    <property type="entry name" value="Carboxypeptidase-like, regulatory domain"/>
    <property type="match status" value="1"/>
</dbReference>
<keyword evidence="3 8" id="KW-1134">Transmembrane beta strand</keyword>
<dbReference type="GO" id="GO:0009279">
    <property type="term" value="C:cell outer membrane"/>
    <property type="evidence" value="ECO:0007669"/>
    <property type="project" value="UniProtKB-SubCell"/>
</dbReference>
<dbReference type="SUPFAM" id="SSF56935">
    <property type="entry name" value="Porins"/>
    <property type="match status" value="1"/>
</dbReference>
<evidence type="ECO:0000256" key="7">
    <source>
        <dbReference type="ARBA" id="ARBA00023237"/>
    </source>
</evidence>
<dbReference type="PROSITE" id="PS52016">
    <property type="entry name" value="TONB_DEPENDENT_REC_3"/>
    <property type="match status" value="1"/>
</dbReference>
<comment type="subcellular location">
    <subcellularLocation>
        <location evidence="1 8">Cell outer membrane</location>
        <topology evidence="1 8">Multi-pass membrane protein</topology>
    </subcellularLocation>
</comment>
<dbReference type="PANTHER" id="PTHR30069">
    <property type="entry name" value="TONB-DEPENDENT OUTER MEMBRANE RECEPTOR"/>
    <property type="match status" value="1"/>
</dbReference>
<dbReference type="Gene3D" id="3.55.50.30">
    <property type="match status" value="1"/>
</dbReference>
<protein>
    <submittedName>
        <fullName evidence="10">TonB-linked outer membrane protein, SusC/RagA family</fullName>
    </submittedName>
</protein>
<evidence type="ECO:0000256" key="4">
    <source>
        <dbReference type="ARBA" id="ARBA00022692"/>
    </source>
</evidence>
<dbReference type="InterPro" id="IPR039426">
    <property type="entry name" value="TonB-dep_rcpt-like"/>
</dbReference>
<evidence type="ECO:0000256" key="5">
    <source>
        <dbReference type="ARBA" id="ARBA00022729"/>
    </source>
</evidence>
<dbReference type="InterPro" id="IPR008969">
    <property type="entry name" value="CarboxyPept-like_regulatory"/>
</dbReference>
<dbReference type="Gene3D" id="2.170.130.10">
    <property type="entry name" value="TonB-dependent receptor, plug domain"/>
    <property type="match status" value="1"/>
</dbReference>
<keyword evidence="11" id="KW-1185">Reference proteome</keyword>
<keyword evidence="7 8" id="KW-0998">Cell outer membrane</keyword>
<dbReference type="RefSeq" id="WP_089907899.1">
    <property type="nucleotide sequence ID" value="NZ_FOBB01000001.1"/>
</dbReference>
<dbReference type="GO" id="GO:0044718">
    <property type="term" value="P:siderophore transmembrane transport"/>
    <property type="evidence" value="ECO:0007669"/>
    <property type="project" value="TreeGrafter"/>
</dbReference>
<dbReference type="InterPro" id="IPR012910">
    <property type="entry name" value="Plug_dom"/>
</dbReference>
<dbReference type="Pfam" id="PF07715">
    <property type="entry name" value="Plug"/>
    <property type="match status" value="1"/>
</dbReference>
<evidence type="ECO:0000313" key="10">
    <source>
        <dbReference type="EMBL" id="SEL04709.1"/>
    </source>
</evidence>
<evidence type="ECO:0000259" key="9">
    <source>
        <dbReference type="Pfam" id="PF07715"/>
    </source>
</evidence>
<evidence type="ECO:0000256" key="2">
    <source>
        <dbReference type="ARBA" id="ARBA00022448"/>
    </source>
</evidence>
<dbReference type="Gene3D" id="2.40.170.20">
    <property type="entry name" value="TonB-dependent receptor, beta-barrel domain"/>
    <property type="match status" value="1"/>
</dbReference>
<dbReference type="EMBL" id="FOBB01000001">
    <property type="protein sequence ID" value="SEL04709.1"/>
    <property type="molecule type" value="Genomic_DNA"/>
</dbReference>
<sequence length="1164" mass="127085">MQRTDQNLFLGLLCYALMFGMGTPVIAQTQIGKVYASRQSTPFHMSSPQGGGTNRATVSLKEGLDRLRKFHNIRIAYREGLLDGKTIPAALLDKTEKMDPEAALKQLLSDQHLEYKRINNKQFSIFNPVSATDSLYNMVSIYLRADKIKGRIVSAKDSGAIPGATIYVKGDPSTATMADGEGNFVLTLKENQKGTTLVLIVSSIGFAQQEITVSDPNATITVAMQDSNKSLSEVVVTALGIRKEKKAIPFAVTEVNGSEFTRAREINVANALSGKVAGVNATSLASGPGSSSRVIIRGNGSLNGDNQPLYVVNGMPIDNTTPGGSPTTGDGGLNVDRGDGIGGINPDDIETMSVLKGGPAAALYGSRAANGVILITTKKGRARKGIGVDYNTTLTLETPSVVPDWQYEYGQGNGRMKPATQQQAIDWGRHSFGAPMDGQLYTAFDGKQHPYSPQKDNIKNFYNTGTTFINTLAFNGGTEAINYRFSLSNTDSKSILPNSSINKKIANLNVNAFLGKKISIEAVAQYNVENAKNRPSAGDAPGNPNWAVYMVANTVDIRSLAPGYDSTGRETQWNETPYASNSYFVINRFKNNDTKNRFIGQASIRYDILPNLFVKGNVSRDFFNYDFVGIIPTGTVYSQGTAGSGIYSGKRVSVAETNAMLTLNYNAKIRNFGLNVLAGGNKRKYSSDETDIDGAQFVIPFFYSYTNLSTVTTKPIRNRTATNSVFGSVDLDYKSIIFLTLTGRNDWFSTLSPANNSIFYPAIGTSFILSDAVKLPSFVNFAKIRASWAQVGGATPDPYILNQTYTSVQGGHLGQPVQQVTTSNNVNLVTNSSLKPLTSTTYEAGLEAQFLNNRLGIDLTFYDRKTTNDIVRTAISRASGYNDALLNVGELDNKGVELLLTGTPVKGKDFSWNVSYNVAYNKSEVVKLAEGLNTIQMASSVGGWAFVHNTVGSPYGIIKGYKMAVNEKGQKIYGPNGYEVKSDLVELGKGVPPLTMGITNTFNYKRMSLEFLVDGKFGNKVFSTMDVYGTRFGLHKQTLPGRDEGLQLDGVDQNGNPYPHTIPVANLRQYYDNWKNFTDHFIQDGSFVKLRQVILSYQVPLDHIWKLKMQSVDVSFVARNLWTIYKKTDNFDPESSYTSGNAQGFEAFAVPRTRSYGFNLMVKF</sequence>
<proteinExistence type="inferred from homology"/>
<evidence type="ECO:0000256" key="1">
    <source>
        <dbReference type="ARBA" id="ARBA00004571"/>
    </source>
</evidence>
<dbReference type="InterPro" id="IPR036942">
    <property type="entry name" value="Beta-barrel_TonB_sf"/>
</dbReference>
<dbReference type="Pfam" id="PF13715">
    <property type="entry name" value="CarbopepD_reg_2"/>
    <property type="match status" value="1"/>
</dbReference>
<dbReference type="InterPro" id="IPR023997">
    <property type="entry name" value="TonB-dep_OMP_SusC/RagA_CS"/>
</dbReference>
<comment type="similarity">
    <text evidence="8">Belongs to the TonB-dependent receptor family.</text>
</comment>
<dbReference type="GO" id="GO:0015344">
    <property type="term" value="F:siderophore uptake transmembrane transporter activity"/>
    <property type="evidence" value="ECO:0007669"/>
    <property type="project" value="TreeGrafter"/>
</dbReference>
<feature type="domain" description="TonB-dependent receptor plug" evidence="9">
    <location>
        <begin position="245"/>
        <end position="372"/>
    </location>
</feature>